<feature type="transmembrane region" description="Helical" evidence="10">
    <location>
        <begin position="94"/>
        <end position="117"/>
    </location>
</feature>
<feature type="transmembrane region" description="Helical" evidence="10">
    <location>
        <begin position="150"/>
        <end position="170"/>
    </location>
</feature>
<evidence type="ECO:0000256" key="8">
    <source>
        <dbReference type="ARBA" id="ARBA00023303"/>
    </source>
</evidence>
<organism evidence="11 12">
    <name type="scientific">Sphagnum jensenii</name>
    <dbReference type="NCBI Taxonomy" id="128206"/>
    <lineage>
        <taxon>Eukaryota</taxon>
        <taxon>Viridiplantae</taxon>
        <taxon>Streptophyta</taxon>
        <taxon>Embryophyta</taxon>
        <taxon>Bryophyta</taxon>
        <taxon>Sphagnophytina</taxon>
        <taxon>Sphagnopsida</taxon>
        <taxon>Sphagnales</taxon>
        <taxon>Sphagnaceae</taxon>
        <taxon>Sphagnum</taxon>
    </lineage>
</organism>
<evidence type="ECO:0000256" key="6">
    <source>
        <dbReference type="ARBA" id="ARBA00023065"/>
    </source>
</evidence>
<gene>
    <name evidence="11" type="ORF">CSSPJE1EN1_LOCUS23066</name>
</gene>
<keyword evidence="12" id="KW-1185">Reference proteome</keyword>
<dbReference type="InterPro" id="IPR020966">
    <property type="entry name" value="ALMT"/>
</dbReference>
<evidence type="ECO:0000256" key="7">
    <source>
        <dbReference type="ARBA" id="ARBA00023136"/>
    </source>
</evidence>
<reference evidence="11" key="1">
    <citation type="submission" date="2024-02" db="EMBL/GenBank/DDBJ databases">
        <authorList>
            <consortium name="ELIXIR-Norway"/>
            <consortium name="Elixir Norway"/>
        </authorList>
    </citation>
    <scope>NUCLEOTIDE SEQUENCE</scope>
</reference>
<dbReference type="PANTHER" id="PTHR31086">
    <property type="entry name" value="ALUMINUM-ACTIVATED MALATE TRANSPORTER 10"/>
    <property type="match status" value="1"/>
</dbReference>
<dbReference type="EMBL" id="OZ020103">
    <property type="protein sequence ID" value="CAK9277588.1"/>
    <property type="molecule type" value="Genomic_DNA"/>
</dbReference>
<feature type="transmembrane region" description="Helical" evidence="10">
    <location>
        <begin position="201"/>
        <end position="219"/>
    </location>
</feature>
<name>A0ABP0XIT0_9BRYO</name>
<proteinExistence type="inferred from homology"/>
<evidence type="ECO:0000256" key="3">
    <source>
        <dbReference type="ARBA" id="ARBA00022448"/>
    </source>
</evidence>
<accession>A0ABP0XIT0</accession>
<feature type="transmembrane region" description="Helical" evidence="10">
    <location>
        <begin position="176"/>
        <end position="194"/>
    </location>
</feature>
<comment type="similarity">
    <text evidence="2">Belongs to the aromatic acid exporter (TC 2.A.85) family.</text>
</comment>
<evidence type="ECO:0000256" key="2">
    <source>
        <dbReference type="ARBA" id="ARBA00007079"/>
    </source>
</evidence>
<keyword evidence="3" id="KW-0813">Transport</keyword>
<evidence type="ECO:0000313" key="12">
    <source>
        <dbReference type="Proteomes" id="UP001497444"/>
    </source>
</evidence>
<evidence type="ECO:0000313" key="11">
    <source>
        <dbReference type="EMBL" id="CAK9277588.1"/>
    </source>
</evidence>
<keyword evidence="6" id="KW-0406">Ion transport</keyword>
<sequence>MAVESGDLSKPLLNVSKSYEEEHRNMLGSLQTGKHGLLAAAAAHTGLSYSRTRTLLRQRQRRNASEPGTQSVLWKSLMWPITKIMEMERIKTPAALPVKAGLAALLAGMLCFAPGALSPLNKNGVWAVVTVDIVLETNVGLTLSKGLNRTLGTLLAAALAMGVVLLGMYLGRYENYFLLVCTFVGGAVPTMFKFREPFKDRWNYAVVMSMITFHLLILSQSDRSAKFTLPLVRFGMIVIGFLIAVLVNILVLPNFAGNNVNNLLATNFERAGNVVEKCVEEYCKGTVLADIPHVLSHTANDELHLSFHEIVAAESEVDKLLVAAKSEPPHGKFFFRYPWHMYEEVTESLRFSMYDVVALDSCLRAEIQAPLNLRALFRMQFLALGKECADVFQALGKTMRNMERIDTQQIIERAEEVAILLQHNIAKHADILLLGAPCPGPAGTPLNENTSGFLAEVFNNPSAPSETTDDNSHPETVQEDLQIEQRENQIEKSLERKSHRLEGRAGEFLKRKSSIGEHWDATVQRLAALSLIKFTSTLIEITARAKFLASIVDDLAVKAKFDISDLETSKSSPEFEHIFGNV</sequence>
<comment type="subcellular location">
    <subcellularLocation>
        <location evidence="1">Membrane</location>
        <topology evidence="1">Multi-pass membrane protein</topology>
    </subcellularLocation>
</comment>
<evidence type="ECO:0000256" key="5">
    <source>
        <dbReference type="ARBA" id="ARBA00022989"/>
    </source>
</evidence>
<evidence type="ECO:0000256" key="4">
    <source>
        <dbReference type="ARBA" id="ARBA00022692"/>
    </source>
</evidence>
<feature type="transmembrane region" description="Helical" evidence="10">
    <location>
        <begin position="231"/>
        <end position="252"/>
    </location>
</feature>
<keyword evidence="5 10" id="KW-1133">Transmembrane helix</keyword>
<dbReference type="Proteomes" id="UP001497444">
    <property type="component" value="Chromosome 8"/>
</dbReference>
<keyword evidence="4 10" id="KW-0812">Transmembrane</keyword>
<dbReference type="Pfam" id="PF11744">
    <property type="entry name" value="ALMT"/>
    <property type="match status" value="1"/>
</dbReference>
<evidence type="ECO:0008006" key="13">
    <source>
        <dbReference type="Google" id="ProtNLM"/>
    </source>
</evidence>
<evidence type="ECO:0000256" key="9">
    <source>
        <dbReference type="SAM" id="MobiDB-lite"/>
    </source>
</evidence>
<keyword evidence="8" id="KW-0407">Ion channel</keyword>
<evidence type="ECO:0000256" key="10">
    <source>
        <dbReference type="SAM" id="Phobius"/>
    </source>
</evidence>
<keyword evidence="7 10" id="KW-0472">Membrane</keyword>
<protein>
    <recommendedName>
        <fullName evidence="13">Aluminum-activated malate transporter</fullName>
    </recommendedName>
</protein>
<evidence type="ECO:0000256" key="1">
    <source>
        <dbReference type="ARBA" id="ARBA00004141"/>
    </source>
</evidence>
<feature type="region of interest" description="Disordered" evidence="9">
    <location>
        <begin position="458"/>
        <end position="477"/>
    </location>
</feature>